<evidence type="ECO:0000256" key="1">
    <source>
        <dbReference type="ARBA" id="ARBA00009986"/>
    </source>
</evidence>
<dbReference type="GO" id="GO:0016620">
    <property type="term" value="F:oxidoreductase activity, acting on the aldehyde or oxo group of donors, NAD or NADP as acceptor"/>
    <property type="evidence" value="ECO:0007669"/>
    <property type="project" value="InterPro"/>
</dbReference>
<evidence type="ECO:0000259" key="5">
    <source>
        <dbReference type="Pfam" id="PF00171"/>
    </source>
</evidence>
<evidence type="ECO:0000256" key="2">
    <source>
        <dbReference type="ARBA" id="ARBA00023002"/>
    </source>
</evidence>
<dbReference type="AlphaFoldDB" id="A0A1H7XLT6"/>
<organism evidence="6 7">
    <name type="scientific">Roseovarius azorensis</name>
    <dbReference type="NCBI Taxonomy" id="1287727"/>
    <lineage>
        <taxon>Bacteria</taxon>
        <taxon>Pseudomonadati</taxon>
        <taxon>Pseudomonadota</taxon>
        <taxon>Alphaproteobacteria</taxon>
        <taxon>Rhodobacterales</taxon>
        <taxon>Roseobacteraceae</taxon>
        <taxon>Roseovarius</taxon>
    </lineage>
</organism>
<dbReference type="Pfam" id="PF00171">
    <property type="entry name" value="Aldedh"/>
    <property type="match status" value="1"/>
</dbReference>
<dbReference type="Proteomes" id="UP000199582">
    <property type="component" value="Unassembled WGS sequence"/>
</dbReference>
<accession>A0A1H7XLT6</accession>
<dbReference type="InterPro" id="IPR016162">
    <property type="entry name" value="Ald_DH_N"/>
</dbReference>
<dbReference type="FunFam" id="3.40.605.10:FF:000007">
    <property type="entry name" value="NAD/NADP-dependent betaine aldehyde dehydrogenase"/>
    <property type="match status" value="1"/>
</dbReference>
<dbReference type="OrthoDB" id="7827050at2"/>
<dbReference type="FunFam" id="3.40.309.10:FF:000012">
    <property type="entry name" value="Betaine aldehyde dehydrogenase"/>
    <property type="match status" value="1"/>
</dbReference>
<dbReference type="InterPro" id="IPR029510">
    <property type="entry name" value="Ald_DH_CS_GLU"/>
</dbReference>
<feature type="domain" description="Aldehyde dehydrogenase" evidence="5">
    <location>
        <begin position="30"/>
        <end position="483"/>
    </location>
</feature>
<evidence type="ECO:0000256" key="3">
    <source>
        <dbReference type="PROSITE-ProRule" id="PRU10007"/>
    </source>
</evidence>
<dbReference type="STRING" id="1287727.SAMN05443999_1222"/>
<dbReference type="Gene3D" id="3.40.605.10">
    <property type="entry name" value="Aldehyde Dehydrogenase, Chain A, domain 1"/>
    <property type="match status" value="1"/>
</dbReference>
<dbReference type="PANTHER" id="PTHR11699">
    <property type="entry name" value="ALDEHYDE DEHYDROGENASE-RELATED"/>
    <property type="match status" value="1"/>
</dbReference>
<feature type="active site" evidence="3">
    <location>
        <position position="261"/>
    </location>
</feature>
<dbReference type="InterPro" id="IPR016163">
    <property type="entry name" value="Ald_DH_C"/>
</dbReference>
<dbReference type="PROSITE" id="PS00687">
    <property type="entry name" value="ALDEHYDE_DEHYDR_GLU"/>
    <property type="match status" value="1"/>
</dbReference>
<evidence type="ECO:0000256" key="4">
    <source>
        <dbReference type="RuleBase" id="RU003345"/>
    </source>
</evidence>
<name>A0A1H7XLT6_9RHOB</name>
<evidence type="ECO:0000313" key="7">
    <source>
        <dbReference type="Proteomes" id="UP000199582"/>
    </source>
</evidence>
<dbReference type="InterPro" id="IPR015590">
    <property type="entry name" value="Aldehyde_DH_dom"/>
</dbReference>
<evidence type="ECO:0000313" key="6">
    <source>
        <dbReference type="EMBL" id="SEM34882.1"/>
    </source>
</evidence>
<dbReference type="RefSeq" id="WP_093039324.1">
    <property type="nucleotide sequence ID" value="NZ_FOAG01000022.1"/>
</dbReference>
<reference evidence="6 7" key="1">
    <citation type="submission" date="2016-10" db="EMBL/GenBank/DDBJ databases">
        <authorList>
            <person name="de Groot N.N."/>
        </authorList>
    </citation>
    <scope>NUCLEOTIDE SEQUENCE [LARGE SCALE GENOMIC DNA]</scope>
    <source>
        <strain evidence="6 7">DSM 100674</strain>
    </source>
</reference>
<proteinExistence type="inferred from homology"/>
<sequence length="487" mass="52239">MSTETPLEENPSENLLCLDHWIDGVLTAPEGEDYIATVSPMTGKPALKVASGTEGDVAKAVTAAKHAARGWRYYNAAERGRLMLALAQAIRADAERLAEMERAETGKPMAGARAEIEGSAQYFEFYGSLVYLPTGDVLDVAPDQHVFTKREPFGVVGVITPWNLPLNQAARAIAPALVAGNVIVAKPSEITSQTTVEMARLASEVGFPKGVINVVLGTGPVVGEAIVRHDDVRKVAFTGSVGVGRTIGHIAADRIIPLTLELGGKSANIVFEDANLTTAAKEAVRGFTLNSGQVCSAGTRLLVQRSIYDRFLEEVKSITEATVIPGETLGPLITPAQFKRVQSYFGVAKEDGARVLTGGEVAKVSGSEDGFYVKPTVYADVDNSMRIAREEIFGPVLVAIPFDDEEDAVRIANDSPYGLIGTVWSRDISRALRVADQIDAGQIFVNVWNTMSVQTPFGGHKHSGYGREKGIEAIHHYSHIKTVTVKI</sequence>
<keyword evidence="2 4" id="KW-0560">Oxidoreductase</keyword>
<protein>
    <submittedName>
        <fullName evidence="6">Aldehyde dehydrogenase (NAD+)</fullName>
    </submittedName>
</protein>
<dbReference type="Gene3D" id="3.40.309.10">
    <property type="entry name" value="Aldehyde Dehydrogenase, Chain A, domain 2"/>
    <property type="match status" value="1"/>
</dbReference>
<dbReference type="InterPro" id="IPR016161">
    <property type="entry name" value="Ald_DH/histidinol_DH"/>
</dbReference>
<comment type="similarity">
    <text evidence="1 4">Belongs to the aldehyde dehydrogenase family.</text>
</comment>
<dbReference type="EMBL" id="FOAG01000022">
    <property type="protein sequence ID" value="SEM34882.1"/>
    <property type="molecule type" value="Genomic_DNA"/>
</dbReference>
<dbReference type="SUPFAM" id="SSF53720">
    <property type="entry name" value="ALDH-like"/>
    <property type="match status" value="1"/>
</dbReference>
<gene>
    <name evidence="6" type="ORF">SAMN05443999_1222</name>
</gene>
<keyword evidence="7" id="KW-1185">Reference proteome</keyword>